<sequence length="367" mass="41482">MSNENKVVVGLSGGVDSSVAALLLKQQFEHVEGLFMKNWVDFADESECTVEEDRKDASSVAETVGIPFHEANFAMEYWDYVFKHFLDEYRAGRTPNPDILCNREIKFKTFLDHAIELGGDIIATGHYARVEERNGQFHLLKGRDHKKDQSYFLYTLGQEQLSRTRFPLGDLPKTEVRRIAEEAGFINHDKKDSTGICFIGERHFREFLSRYIPAQPGEMRTPEGEKIGQHAGLMYYTLGQRQGLGIGGRKDSTGEPWFVAGKDMDHQILYVVQGDHPWLWSQNLTADELSWVAGHPPQFPCRAAAKTRYRQPDQACTITQDENGHIQVEFDEKQRAVTPGQSVVFYLDDDCLGGGIIVSTDAPGIHP</sequence>
<keyword evidence="4 9" id="KW-0547">Nucleotide-binding</keyword>
<feature type="binding site" evidence="9">
    <location>
        <position position="125"/>
    </location>
    <ligand>
        <name>ATP</name>
        <dbReference type="ChEBI" id="CHEBI:30616"/>
    </ligand>
</feature>
<dbReference type="Gene3D" id="3.40.50.620">
    <property type="entry name" value="HUPs"/>
    <property type="match status" value="1"/>
</dbReference>
<comment type="caution">
    <text evidence="9">Lacks conserved residue(s) required for the propagation of feature annotation.</text>
</comment>
<comment type="function">
    <text evidence="9">Catalyzes the 2-thiolation of uridine at the wobble position (U34) of tRNA, leading to the formation of s(2)U34.</text>
</comment>
<dbReference type="InterPro" id="IPR046885">
    <property type="entry name" value="MnmA-like_C"/>
</dbReference>
<evidence type="ECO:0000313" key="12">
    <source>
        <dbReference type="EMBL" id="GAA0221875.1"/>
    </source>
</evidence>
<dbReference type="EC" id="2.8.1.13" evidence="9"/>
<accession>A0ABN0THH1</accession>
<feature type="region of interest" description="Interaction with target base in tRNA" evidence="9">
    <location>
        <begin position="96"/>
        <end position="98"/>
    </location>
</feature>
<dbReference type="InterPro" id="IPR023382">
    <property type="entry name" value="MnmA-like_central_sf"/>
</dbReference>
<evidence type="ECO:0000256" key="9">
    <source>
        <dbReference type="HAMAP-Rule" id="MF_00144"/>
    </source>
</evidence>
<reference evidence="12 13" key="1">
    <citation type="journal article" date="2019" name="Int. J. Syst. Evol. Microbiol.">
        <title>The Global Catalogue of Microorganisms (GCM) 10K type strain sequencing project: providing services to taxonomists for standard genome sequencing and annotation.</title>
        <authorList>
            <consortium name="The Broad Institute Genomics Platform"/>
            <consortium name="The Broad Institute Genome Sequencing Center for Infectious Disease"/>
            <person name="Wu L."/>
            <person name="Ma J."/>
        </authorList>
    </citation>
    <scope>NUCLEOTIDE SEQUENCE [LARGE SCALE GENOMIC DNA]</scope>
    <source>
        <strain evidence="12 13">JCM 6886</strain>
    </source>
</reference>
<evidence type="ECO:0000256" key="1">
    <source>
        <dbReference type="ARBA" id="ARBA00022555"/>
    </source>
</evidence>
<keyword evidence="6 9" id="KW-0694">RNA-binding</keyword>
<evidence type="ECO:0000256" key="7">
    <source>
        <dbReference type="ARBA" id="ARBA00023157"/>
    </source>
</evidence>
<proteinExistence type="inferred from homology"/>
<evidence type="ECO:0000256" key="5">
    <source>
        <dbReference type="ARBA" id="ARBA00022840"/>
    </source>
</evidence>
<keyword evidence="9" id="KW-0963">Cytoplasm</keyword>
<evidence type="ECO:0000313" key="13">
    <source>
        <dbReference type="Proteomes" id="UP001501476"/>
    </source>
</evidence>
<feature type="domain" description="tRNA-specific 2-thiouridylase MnmA-like C-terminal" evidence="10">
    <location>
        <begin position="281"/>
        <end position="357"/>
    </location>
</feature>
<dbReference type="NCBIfam" id="NF001138">
    <property type="entry name" value="PRK00143.1"/>
    <property type="match status" value="1"/>
</dbReference>
<name>A0ABN0THH1_9GAMM</name>
<feature type="active site" description="Cysteine persulfide intermediate" evidence="9">
    <location>
        <position position="197"/>
    </location>
</feature>
<organism evidence="12 13">
    <name type="scientific">Methylophaga marina</name>
    <dbReference type="NCBI Taxonomy" id="45495"/>
    <lineage>
        <taxon>Bacteria</taxon>
        <taxon>Pseudomonadati</taxon>
        <taxon>Pseudomonadota</taxon>
        <taxon>Gammaproteobacteria</taxon>
        <taxon>Thiotrichales</taxon>
        <taxon>Piscirickettsiaceae</taxon>
        <taxon>Methylophaga</taxon>
    </lineage>
</organism>
<evidence type="ECO:0000256" key="2">
    <source>
        <dbReference type="ARBA" id="ARBA00022679"/>
    </source>
</evidence>
<dbReference type="Proteomes" id="UP001501476">
    <property type="component" value="Unassembled WGS sequence"/>
</dbReference>
<protein>
    <recommendedName>
        <fullName evidence="9">tRNA-specific 2-thiouridylase MnmA</fullName>
        <ecNumber evidence="9">2.8.1.13</ecNumber>
    </recommendedName>
</protein>
<dbReference type="CDD" id="cd01998">
    <property type="entry name" value="MnmA_TRMU-like"/>
    <property type="match status" value="1"/>
</dbReference>
<dbReference type="InterPro" id="IPR004506">
    <property type="entry name" value="MnmA-like"/>
</dbReference>
<feature type="region of interest" description="Interaction with tRNA" evidence="9">
    <location>
        <begin position="147"/>
        <end position="149"/>
    </location>
</feature>
<comment type="caution">
    <text evidence="12">The sequence shown here is derived from an EMBL/GenBank/DDBJ whole genome shotgun (WGS) entry which is preliminary data.</text>
</comment>
<comment type="similarity">
    <text evidence="9">Belongs to the MnmA/TRMU family.</text>
</comment>
<feature type="site" description="Interaction with tRNA" evidence="9">
    <location>
        <position position="341"/>
    </location>
</feature>
<comment type="subcellular location">
    <subcellularLocation>
        <location evidence="9">Cytoplasm</location>
    </subcellularLocation>
</comment>
<comment type="catalytic activity">
    <reaction evidence="8 9">
        <text>S-sulfanyl-L-cysteinyl-[protein] + uridine(34) in tRNA + AH2 + ATP = 2-thiouridine(34) in tRNA + L-cysteinyl-[protein] + A + AMP + diphosphate + H(+)</text>
        <dbReference type="Rhea" id="RHEA:47032"/>
        <dbReference type="Rhea" id="RHEA-COMP:10131"/>
        <dbReference type="Rhea" id="RHEA-COMP:11726"/>
        <dbReference type="Rhea" id="RHEA-COMP:11727"/>
        <dbReference type="Rhea" id="RHEA-COMP:11728"/>
        <dbReference type="ChEBI" id="CHEBI:13193"/>
        <dbReference type="ChEBI" id="CHEBI:15378"/>
        <dbReference type="ChEBI" id="CHEBI:17499"/>
        <dbReference type="ChEBI" id="CHEBI:29950"/>
        <dbReference type="ChEBI" id="CHEBI:30616"/>
        <dbReference type="ChEBI" id="CHEBI:33019"/>
        <dbReference type="ChEBI" id="CHEBI:61963"/>
        <dbReference type="ChEBI" id="CHEBI:65315"/>
        <dbReference type="ChEBI" id="CHEBI:87170"/>
        <dbReference type="ChEBI" id="CHEBI:456215"/>
        <dbReference type="EC" id="2.8.1.13"/>
    </reaction>
</comment>
<feature type="site" description="Interaction with tRNA" evidence="9">
    <location>
        <position position="126"/>
    </location>
</feature>
<gene>
    <name evidence="9 12" type="primary">mnmA</name>
    <name evidence="12" type="ORF">GCM10008964_11700</name>
</gene>
<dbReference type="Gene3D" id="2.40.30.10">
    <property type="entry name" value="Translation factors"/>
    <property type="match status" value="1"/>
</dbReference>
<dbReference type="PANTHER" id="PTHR11933">
    <property type="entry name" value="TRNA 5-METHYLAMINOMETHYL-2-THIOURIDYLATE -METHYLTRANSFERASE"/>
    <property type="match status" value="1"/>
</dbReference>
<dbReference type="Pfam" id="PF20258">
    <property type="entry name" value="tRNA_Me_trans_C"/>
    <property type="match status" value="1"/>
</dbReference>
<dbReference type="RefSeq" id="WP_286304463.1">
    <property type="nucleotide sequence ID" value="NZ_AP027741.1"/>
</dbReference>
<keyword evidence="7" id="KW-1015">Disulfide bond</keyword>
<dbReference type="NCBIfam" id="TIGR00420">
    <property type="entry name" value="trmU"/>
    <property type="match status" value="1"/>
</dbReference>
<keyword evidence="1 9" id="KW-0820">tRNA-binding</keyword>
<feature type="active site" description="Nucleophile" evidence="9">
    <location>
        <position position="101"/>
    </location>
</feature>
<dbReference type="Gene3D" id="2.30.30.280">
    <property type="entry name" value="Adenine nucleotide alpha hydrolases-like domains"/>
    <property type="match status" value="1"/>
</dbReference>
<evidence type="ECO:0000259" key="11">
    <source>
        <dbReference type="Pfam" id="PF20259"/>
    </source>
</evidence>
<feature type="domain" description="tRNA-specific 2-thiouridylase MnmA-like central" evidence="11">
    <location>
        <begin position="206"/>
        <end position="273"/>
    </location>
</feature>
<feature type="binding site" evidence="9">
    <location>
        <position position="36"/>
    </location>
    <ligand>
        <name>ATP</name>
        <dbReference type="ChEBI" id="CHEBI:30616"/>
    </ligand>
</feature>
<keyword evidence="2 9" id="KW-0808">Transferase</keyword>
<dbReference type="InterPro" id="IPR046884">
    <property type="entry name" value="MnmA-like_central"/>
</dbReference>
<dbReference type="Pfam" id="PF20259">
    <property type="entry name" value="tRNA_Me_trans_M"/>
    <property type="match status" value="1"/>
</dbReference>
<evidence type="ECO:0000256" key="6">
    <source>
        <dbReference type="ARBA" id="ARBA00022884"/>
    </source>
</evidence>
<feature type="binding site" evidence="9">
    <location>
        <begin position="10"/>
        <end position="17"/>
    </location>
    <ligand>
        <name>ATP</name>
        <dbReference type="ChEBI" id="CHEBI:30616"/>
    </ligand>
</feature>
<dbReference type="EMBL" id="BAAADG010000004">
    <property type="protein sequence ID" value="GAA0221875.1"/>
    <property type="molecule type" value="Genomic_DNA"/>
</dbReference>
<keyword evidence="13" id="KW-1185">Reference proteome</keyword>
<dbReference type="HAMAP" id="MF_00144">
    <property type="entry name" value="tRNA_thiouridyl_MnmA"/>
    <property type="match status" value="1"/>
</dbReference>
<feature type="region of interest" description="Interaction with tRNA" evidence="9">
    <location>
        <begin position="308"/>
        <end position="309"/>
    </location>
</feature>
<evidence type="ECO:0000259" key="10">
    <source>
        <dbReference type="Pfam" id="PF20258"/>
    </source>
</evidence>
<keyword evidence="3 9" id="KW-0819">tRNA processing</keyword>
<evidence type="ECO:0000256" key="8">
    <source>
        <dbReference type="ARBA" id="ARBA00051542"/>
    </source>
</evidence>
<dbReference type="InterPro" id="IPR014729">
    <property type="entry name" value="Rossmann-like_a/b/a_fold"/>
</dbReference>
<keyword evidence="5 9" id="KW-0067">ATP-binding</keyword>
<evidence type="ECO:0000256" key="4">
    <source>
        <dbReference type="ARBA" id="ARBA00022741"/>
    </source>
</evidence>
<dbReference type="SUPFAM" id="SSF52402">
    <property type="entry name" value="Adenine nucleotide alpha hydrolases-like"/>
    <property type="match status" value="1"/>
</dbReference>
<dbReference type="Pfam" id="PF03054">
    <property type="entry name" value="tRNA_Me_trans"/>
    <property type="match status" value="1"/>
</dbReference>
<dbReference type="PANTHER" id="PTHR11933:SF5">
    <property type="entry name" value="MITOCHONDRIAL TRNA-SPECIFIC 2-THIOURIDYLASE 1"/>
    <property type="match status" value="1"/>
</dbReference>
<evidence type="ECO:0000256" key="3">
    <source>
        <dbReference type="ARBA" id="ARBA00022694"/>
    </source>
</evidence>